<dbReference type="InterPro" id="IPR008271">
    <property type="entry name" value="Ser/Thr_kinase_AS"/>
</dbReference>
<dbReference type="InterPro" id="IPR011009">
    <property type="entry name" value="Kinase-like_dom_sf"/>
</dbReference>
<dbReference type="PROSITE" id="PS50011">
    <property type="entry name" value="PROTEIN_KINASE_DOM"/>
    <property type="match status" value="1"/>
</dbReference>
<feature type="domain" description="AGC-kinase C-terminal" evidence="14">
    <location>
        <begin position="658"/>
        <end position="701"/>
    </location>
</feature>
<dbReference type="FunFam" id="3.30.200.20:FF:000550">
    <property type="entry name" value="Serine/threonine-protein kinase greatwall"/>
    <property type="match status" value="1"/>
</dbReference>
<keyword evidence="5" id="KW-0808">Transferase</keyword>
<comment type="catalytic activity">
    <reaction evidence="10">
        <text>L-threonyl-[protein] + ATP = O-phospho-L-threonyl-[protein] + ADP + H(+)</text>
        <dbReference type="Rhea" id="RHEA:46608"/>
        <dbReference type="Rhea" id="RHEA-COMP:11060"/>
        <dbReference type="Rhea" id="RHEA-COMP:11605"/>
        <dbReference type="ChEBI" id="CHEBI:15378"/>
        <dbReference type="ChEBI" id="CHEBI:30013"/>
        <dbReference type="ChEBI" id="CHEBI:30616"/>
        <dbReference type="ChEBI" id="CHEBI:61977"/>
        <dbReference type="ChEBI" id="CHEBI:456216"/>
        <dbReference type="EC" id="2.7.11.1"/>
    </reaction>
</comment>
<accession>A0A8X6MCW0</accession>
<evidence type="ECO:0000259" key="13">
    <source>
        <dbReference type="PROSITE" id="PS50011"/>
    </source>
</evidence>
<evidence type="ECO:0000313" key="15">
    <source>
        <dbReference type="EMBL" id="GFS42458.1"/>
    </source>
</evidence>
<keyword evidence="8" id="KW-0067">ATP-binding</keyword>
<feature type="region of interest" description="Disordered" evidence="12">
    <location>
        <begin position="301"/>
        <end position="326"/>
    </location>
</feature>
<dbReference type="PANTHER" id="PTHR24356">
    <property type="entry name" value="SERINE/THREONINE-PROTEIN KINASE"/>
    <property type="match status" value="1"/>
</dbReference>
<dbReference type="PROSITE" id="PS00108">
    <property type="entry name" value="PROTEIN_KINASE_ST"/>
    <property type="match status" value="1"/>
</dbReference>
<dbReference type="Gene3D" id="1.10.510.10">
    <property type="entry name" value="Transferase(Phosphotransferase) domain 1"/>
    <property type="match status" value="2"/>
</dbReference>
<evidence type="ECO:0000256" key="2">
    <source>
        <dbReference type="ARBA" id="ARBA00012513"/>
    </source>
</evidence>
<name>A0A8X6MCW0_9ARAC</name>
<dbReference type="GO" id="GO:0005524">
    <property type="term" value="F:ATP binding"/>
    <property type="evidence" value="ECO:0007669"/>
    <property type="project" value="UniProtKB-KW"/>
</dbReference>
<evidence type="ECO:0000256" key="8">
    <source>
        <dbReference type="ARBA" id="ARBA00022840"/>
    </source>
</evidence>
<dbReference type="InterPro" id="IPR000719">
    <property type="entry name" value="Prot_kinase_dom"/>
</dbReference>
<feature type="region of interest" description="Disordered" evidence="12">
    <location>
        <begin position="359"/>
        <end position="402"/>
    </location>
</feature>
<dbReference type="GO" id="GO:0004674">
    <property type="term" value="F:protein serine/threonine kinase activity"/>
    <property type="evidence" value="ECO:0007669"/>
    <property type="project" value="UniProtKB-KW"/>
</dbReference>
<dbReference type="OrthoDB" id="162894at2759"/>
<dbReference type="Pfam" id="PF00069">
    <property type="entry name" value="Pkinase"/>
    <property type="match status" value="2"/>
</dbReference>
<evidence type="ECO:0000256" key="10">
    <source>
        <dbReference type="ARBA" id="ARBA00047899"/>
    </source>
</evidence>
<dbReference type="PANTHER" id="PTHR24356:SF1">
    <property type="entry name" value="SERINE_THREONINE-PROTEIN KINASE GREATWALL"/>
    <property type="match status" value="1"/>
</dbReference>
<evidence type="ECO:0000256" key="9">
    <source>
        <dbReference type="ARBA" id="ARBA00033099"/>
    </source>
</evidence>
<evidence type="ECO:0000256" key="3">
    <source>
        <dbReference type="ARBA" id="ARBA00022148"/>
    </source>
</evidence>
<dbReference type="AlphaFoldDB" id="A0A8X6MCW0"/>
<evidence type="ECO:0000256" key="7">
    <source>
        <dbReference type="ARBA" id="ARBA00022777"/>
    </source>
</evidence>
<dbReference type="EMBL" id="BMAV01025553">
    <property type="protein sequence ID" value="GFS42458.1"/>
    <property type="molecule type" value="Genomic_DNA"/>
</dbReference>
<comment type="catalytic activity">
    <reaction evidence="11">
        <text>L-seryl-[protein] + ATP = O-phospho-L-seryl-[protein] + ADP + H(+)</text>
        <dbReference type="Rhea" id="RHEA:17989"/>
        <dbReference type="Rhea" id="RHEA-COMP:9863"/>
        <dbReference type="Rhea" id="RHEA-COMP:11604"/>
        <dbReference type="ChEBI" id="CHEBI:15378"/>
        <dbReference type="ChEBI" id="CHEBI:29999"/>
        <dbReference type="ChEBI" id="CHEBI:30616"/>
        <dbReference type="ChEBI" id="CHEBI:83421"/>
        <dbReference type="ChEBI" id="CHEBI:456216"/>
        <dbReference type="EC" id="2.7.11.1"/>
    </reaction>
</comment>
<feature type="domain" description="Protein kinase" evidence="13">
    <location>
        <begin position="30"/>
        <end position="657"/>
    </location>
</feature>
<gene>
    <name evidence="15" type="primary">MASTL</name>
    <name evidence="15" type="ORF">TNIN_296281</name>
</gene>
<dbReference type="PROSITE" id="PS51285">
    <property type="entry name" value="AGC_KINASE_CTER"/>
    <property type="match status" value="1"/>
</dbReference>
<dbReference type="InterPro" id="IPR000961">
    <property type="entry name" value="AGC-kinase_C"/>
</dbReference>
<reference evidence="15" key="1">
    <citation type="submission" date="2020-08" db="EMBL/GenBank/DDBJ databases">
        <title>Multicomponent nature underlies the extraordinary mechanical properties of spider dragline silk.</title>
        <authorList>
            <person name="Kono N."/>
            <person name="Nakamura H."/>
            <person name="Mori M."/>
            <person name="Yoshida Y."/>
            <person name="Ohtoshi R."/>
            <person name="Malay A.D."/>
            <person name="Moran D.A.P."/>
            <person name="Tomita M."/>
            <person name="Numata K."/>
            <person name="Arakawa K."/>
        </authorList>
    </citation>
    <scope>NUCLEOTIDE SEQUENCE</scope>
</reference>
<evidence type="ECO:0000256" key="1">
    <source>
        <dbReference type="ARBA" id="ARBA00009903"/>
    </source>
</evidence>
<evidence type="ECO:0000256" key="5">
    <source>
        <dbReference type="ARBA" id="ARBA00022679"/>
    </source>
</evidence>
<dbReference type="GO" id="GO:0035556">
    <property type="term" value="P:intracellular signal transduction"/>
    <property type="evidence" value="ECO:0007669"/>
    <property type="project" value="TreeGrafter"/>
</dbReference>
<keyword evidence="7" id="KW-0418">Kinase</keyword>
<dbReference type="Gene3D" id="3.30.200.20">
    <property type="entry name" value="Phosphorylase Kinase, domain 1"/>
    <property type="match status" value="2"/>
</dbReference>
<organism evidence="15 16">
    <name type="scientific">Trichonephila inaurata madagascariensis</name>
    <dbReference type="NCBI Taxonomy" id="2747483"/>
    <lineage>
        <taxon>Eukaryota</taxon>
        <taxon>Metazoa</taxon>
        <taxon>Ecdysozoa</taxon>
        <taxon>Arthropoda</taxon>
        <taxon>Chelicerata</taxon>
        <taxon>Arachnida</taxon>
        <taxon>Araneae</taxon>
        <taxon>Araneomorphae</taxon>
        <taxon>Entelegynae</taxon>
        <taxon>Araneoidea</taxon>
        <taxon>Nephilidae</taxon>
        <taxon>Trichonephila</taxon>
        <taxon>Trichonephila inaurata</taxon>
    </lineage>
</organism>
<dbReference type="SMART" id="SM00220">
    <property type="entry name" value="S_TKc"/>
    <property type="match status" value="1"/>
</dbReference>
<evidence type="ECO:0000256" key="4">
    <source>
        <dbReference type="ARBA" id="ARBA00022527"/>
    </source>
</evidence>
<protein>
    <recommendedName>
        <fullName evidence="3">Serine/threonine-protein kinase greatwall</fullName>
        <ecNumber evidence="2">2.7.11.1</ecNumber>
    </recommendedName>
    <alternativeName>
        <fullName evidence="9">Microtubule-associated serine/threonine-protein kinase-like</fullName>
    </alternativeName>
</protein>
<dbReference type="Proteomes" id="UP000886998">
    <property type="component" value="Unassembled WGS sequence"/>
</dbReference>
<dbReference type="SUPFAM" id="SSF56112">
    <property type="entry name" value="Protein kinase-like (PK-like)"/>
    <property type="match status" value="1"/>
</dbReference>
<comment type="caution">
    <text evidence="15">The sequence shown here is derived from an EMBL/GenBank/DDBJ whole genome shotgun (WGS) entry which is preliminary data.</text>
</comment>
<keyword evidence="16" id="KW-1185">Reference proteome</keyword>
<comment type="similarity">
    <text evidence="1">Belongs to the protein kinase superfamily. AGC Ser/Thr protein kinase family.</text>
</comment>
<proteinExistence type="inferred from homology"/>
<evidence type="ECO:0000256" key="12">
    <source>
        <dbReference type="SAM" id="MobiDB-lite"/>
    </source>
</evidence>
<dbReference type="FunFam" id="1.10.510.10:FF:000604">
    <property type="entry name" value="AGC protein kinase"/>
    <property type="match status" value="1"/>
</dbReference>
<evidence type="ECO:0000259" key="14">
    <source>
        <dbReference type="PROSITE" id="PS51285"/>
    </source>
</evidence>
<dbReference type="InterPro" id="IPR050236">
    <property type="entry name" value="Ser_Thr_kinase_AGC"/>
</dbReference>
<keyword evidence="4" id="KW-0723">Serine/threonine-protein kinase</keyword>
<dbReference type="EC" id="2.7.11.1" evidence="2"/>
<keyword evidence="6" id="KW-0547">Nucleotide-binding</keyword>
<dbReference type="GO" id="GO:0005634">
    <property type="term" value="C:nucleus"/>
    <property type="evidence" value="ECO:0007669"/>
    <property type="project" value="TreeGrafter"/>
</dbReference>
<evidence type="ECO:0000313" key="16">
    <source>
        <dbReference type="Proteomes" id="UP000886998"/>
    </source>
</evidence>
<evidence type="ECO:0000256" key="6">
    <source>
        <dbReference type="ARBA" id="ARBA00022741"/>
    </source>
</evidence>
<dbReference type="FunFam" id="1.10.510.10:FF:000278">
    <property type="entry name" value="serine/threonine-protein kinase greatwall isoform X1"/>
    <property type="match status" value="1"/>
</dbReference>
<evidence type="ECO:0000256" key="11">
    <source>
        <dbReference type="ARBA" id="ARBA00048679"/>
    </source>
</evidence>
<sequence length="701" mass="78488">MDTHNVNKNISSSSDSFPEKVVKLPSINDFTFIKPISRGAFGKVYLCHKKEKPSQIFAVKVMKKETMVNKNMMKQVLTERNALALSRSPFVVQLFYSMQSKNDIFLVMEYMIGGDVKSLLHICGFFDEYMAVFYTLEAAHALEYLHQHNIVHRDLKPENMLISASGHVKLTDFGLSKITVNKPIRVRDLVGSPSCYTSGLNKALPNRTPGQLLSLTSSIAFPTIKNNLHIASTASPILSDETSVELRSCMSDSKSVSHSRLSTDRQSSEFSAVVSPLVLKFETPDKLPGISQEAINVNSPERSKLERCDSFGSNSSSSSNYTPYCPKKKRKILSSHSTKIFREIRLSDLNTRPSAIPNLSYHADSLSNQESNFSRPSRKRKRSSSSDDEKTSNNRSGLSAVLSDLRFSDPENAIETDSRGTETSDTGCVFLDQTANKHLSFESPDCKITSDISQSYSGSFPSKSFQSPLKEVNQLQKKSVNFFFKSDSSTEQSGSCRSHMRSEYSPTFSEISEQNSVFSTPKDKRIINSKLVTPLCLPVTPYRTPKSVRRGPEPTSSERILGTPDYLAPELLLHKEHGFPVDWWALGVCLYEFLTGIPPFNDVSPEAVFNNILQRDIPWPDGEEALSENAKMAIDLLLTSDANLRPGVKELKTWPLFEDIEWENILHIQAPFVPVPDSDTDTTYFDARNEAQHIKVSSFEL</sequence>